<evidence type="ECO:0000256" key="6">
    <source>
        <dbReference type="ARBA" id="ARBA00022763"/>
    </source>
</evidence>
<evidence type="ECO:0000256" key="2">
    <source>
        <dbReference type="ARBA" id="ARBA00004186"/>
    </source>
</evidence>
<dbReference type="OMA" id="FSFMPEF"/>
<dbReference type="GO" id="GO:0016226">
    <property type="term" value="P:iron-sulfur cluster assembly"/>
    <property type="evidence" value="ECO:0007669"/>
    <property type="project" value="UniProtKB-UniRule"/>
</dbReference>
<evidence type="ECO:0000256" key="3">
    <source>
        <dbReference type="ARBA" id="ARBA00009340"/>
    </source>
</evidence>
<evidence type="ECO:0000256" key="7">
    <source>
        <dbReference type="ARBA" id="ARBA00023204"/>
    </source>
</evidence>
<evidence type="ECO:0000313" key="13">
    <source>
        <dbReference type="Proteomes" id="UP000695026"/>
    </source>
</evidence>
<dbReference type="KEGG" id="pbi:103051762"/>
<dbReference type="GO" id="GO:0071817">
    <property type="term" value="C:MMXD complex"/>
    <property type="evidence" value="ECO:0007669"/>
    <property type="project" value="TreeGrafter"/>
</dbReference>
<dbReference type="Pfam" id="PF12460">
    <property type="entry name" value="MMS19_C"/>
    <property type="match status" value="1"/>
</dbReference>
<dbReference type="GO" id="GO:0005634">
    <property type="term" value="C:nucleus"/>
    <property type="evidence" value="ECO:0007669"/>
    <property type="project" value="UniProtKB-SubCell"/>
</dbReference>
<comment type="function">
    <text evidence="10">Key component of the cytosolic iron-sulfur protein assembly (CIA) complex, a multiprotein complex that mediates the incorporation of iron-sulfur cluster into apoproteins specifically involved in DNA metabolism and genomic integrity. In the CIA complex, MMS19 acts as an adapter between early-acting CIA components and a subset of cellular target iron-sulfur proteins.</text>
</comment>
<dbReference type="PANTHER" id="PTHR12891">
    <property type="entry name" value="DNA REPAIR/TRANSCRIPTION PROTEIN MET18/MMS19"/>
    <property type="match status" value="1"/>
</dbReference>
<name>A0A9F2NG50_PYTBI</name>
<evidence type="ECO:0000256" key="1">
    <source>
        <dbReference type="ARBA" id="ARBA00004123"/>
    </source>
</evidence>
<keyword evidence="8 10" id="KW-0206">Cytoskeleton</keyword>
<proteinExistence type="inferred from homology"/>
<sequence>MAAGGVRFGIGKPASLLQDCEWENAARQAAEGVKAGTCSILDVVETLGSPLKNEDPQVRAQGIQVLSEVLLQCYSLLQEQEVTHLVLFYENRLKDNHLVIPSVLQGLNALSKCVVLAAGLAVSVLKAIFQEVHVQSLLQLNRHTVYSIITNFMSNREAELKSLGADFTLGFIQVMDGEKDPRNLLIAFQIVRDIIVKGYALGPFAEELFEVTSCYFPIDFTPPSNDPHGIQREDLIFSLRAVLTSTTVFAEFLLPLLIEKIDSDVQSAKLDSLQTLTAVCKIYGHKELKEFLPSLWSSLRTEVFQTASEKIEAECLSALRALSACLSRLVLGSEDEDLLESFLRGVLQDCRHHLCEPDMKLVWPSAKLLQAAAGASLRAYYQITSSVLPLLLEQYAKHEQSSQHRTVLEVLLGFLELRQMWGPEEEDKSPLLSCKDSLCSIVFSALTEPNIQLQLVGIQVLTFLGSLQELLDLANVEKLADHFAQFILLEKDSQISLAAMDAAGTLAPIYPEVFSKCLVRRLSEALESELLEDGSSSHQKHLRALAAVSTHPSIVRETVPILLQHLQQIQKGKVPANNHSVVSVCHSLQQVALQCQQNAQTYWYFHQAVVPCLLGLAVQAALQENSHTTPGKVLLTEEALSSMVLVISAACMHLSPELAAQSVSKVIPLFLDGELSFLPGNNYSSPFQPFQDGPCPVAAQRKLVALLMAFVCSLPRTVAIPQQDRLLHELLALSYSCDCLFTATAAAKCFAGLINKYPEGPHLDQLLEIAIKMLEQGLNEGPYQHQALTLLLWVSKALLLRYHPLITQLTDKLLKLLGDTVLGPAAGDGFALLMADSTDVLGKSCHAEVRLMFRQRFFTDCVPQLVQCFHMAIPDVKPNYLKGLSHILNHLPKPVLVTELPTLLPLLLESLSCPDHIVQLSTLRCLQPLLLDAPHVMHLHIDTLVGKFLNLTDNPAMAIRIAALQCLHTLASLPTPVVIPFKPRVIRALAKPLDDKKRLVRKEAVLARGEWFLLGTPGR</sequence>
<evidence type="ECO:0000259" key="12">
    <source>
        <dbReference type="Pfam" id="PF14500"/>
    </source>
</evidence>
<organism evidence="13 14">
    <name type="scientific">Python bivittatus</name>
    <name type="common">Burmese python</name>
    <name type="synonym">Python molurus bivittatus</name>
    <dbReference type="NCBI Taxonomy" id="176946"/>
    <lineage>
        <taxon>Eukaryota</taxon>
        <taxon>Metazoa</taxon>
        <taxon>Chordata</taxon>
        <taxon>Craniata</taxon>
        <taxon>Vertebrata</taxon>
        <taxon>Euteleostomi</taxon>
        <taxon>Lepidosauria</taxon>
        <taxon>Squamata</taxon>
        <taxon>Bifurcata</taxon>
        <taxon>Unidentata</taxon>
        <taxon>Episquamata</taxon>
        <taxon>Toxicofera</taxon>
        <taxon>Serpentes</taxon>
        <taxon>Henophidia</taxon>
        <taxon>Pythonidae</taxon>
        <taxon>Python</taxon>
    </lineage>
</organism>
<dbReference type="GO" id="GO:0097361">
    <property type="term" value="C:cytosolic [4Fe-4S] assembly targeting complex"/>
    <property type="evidence" value="ECO:0007669"/>
    <property type="project" value="UniProtKB-UniRule"/>
</dbReference>
<evidence type="ECO:0000256" key="4">
    <source>
        <dbReference type="ARBA" id="ARBA00022490"/>
    </source>
</evidence>
<feature type="domain" description="MMS19 C-terminal" evidence="11">
    <location>
        <begin position="542"/>
        <end position="971"/>
    </location>
</feature>
<dbReference type="InterPro" id="IPR016024">
    <property type="entry name" value="ARM-type_fold"/>
</dbReference>
<gene>
    <name evidence="14" type="primary">MMS19</name>
</gene>
<evidence type="ECO:0000256" key="10">
    <source>
        <dbReference type="RuleBase" id="RU367072"/>
    </source>
</evidence>
<dbReference type="InterPro" id="IPR029240">
    <property type="entry name" value="MMS19_N"/>
</dbReference>
<dbReference type="RefSeq" id="XP_007419956.1">
    <property type="nucleotide sequence ID" value="XM_007419894.3"/>
</dbReference>
<dbReference type="Proteomes" id="UP000695026">
    <property type="component" value="Unplaced"/>
</dbReference>
<keyword evidence="9 10" id="KW-0539">Nucleus</keyword>
<evidence type="ECO:0000256" key="9">
    <source>
        <dbReference type="ARBA" id="ARBA00023242"/>
    </source>
</evidence>
<dbReference type="FunFam" id="1.25.10.10:FF:000114">
    <property type="entry name" value="MMS19 nucleotide excision repair protein homolog isoform X2"/>
    <property type="match status" value="1"/>
</dbReference>
<protein>
    <recommendedName>
        <fullName evidence="10">MMS19 nucleotide excision repair protein</fullName>
    </recommendedName>
</protein>
<feature type="domain" description="MMS19 N-terminal" evidence="12">
    <location>
        <begin position="44"/>
        <end position="305"/>
    </location>
</feature>
<evidence type="ECO:0000313" key="14">
    <source>
        <dbReference type="RefSeq" id="XP_007419956.1"/>
    </source>
</evidence>
<evidence type="ECO:0000256" key="5">
    <source>
        <dbReference type="ARBA" id="ARBA00022737"/>
    </source>
</evidence>
<comment type="similarity">
    <text evidence="3 10">Belongs to the MET18/MMS19 family.</text>
</comment>
<evidence type="ECO:0000256" key="8">
    <source>
        <dbReference type="ARBA" id="ARBA00023212"/>
    </source>
</evidence>
<dbReference type="OrthoDB" id="342900at2759"/>
<dbReference type="SUPFAM" id="SSF48371">
    <property type="entry name" value="ARM repeat"/>
    <property type="match status" value="1"/>
</dbReference>
<dbReference type="InterPro" id="IPR011989">
    <property type="entry name" value="ARM-like"/>
</dbReference>
<keyword evidence="4 10" id="KW-0963">Cytoplasm</keyword>
<keyword evidence="13" id="KW-1185">Reference proteome</keyword>
<keyword evidence="6 10" id="KW-0227">DNA damage</keyword>
<dbReference type="Gene3D" id="1.25.10.10">
    <property type="entry name" value="Leucine-rich Repeat Variant"/>
    <property type="match status" value="2"/>
</dbReference>
<dbReference type="GO" id="GO:0051604">
    <property type="term" value="P:protein maturation"/>
    <property type="evidence" value="ECO:0007669"/>
    <property type="project" value="UniProtKB-UniRule"/>
</dbReference>
<dbReference type="PANTHER" id="PTHR12891:SF0">
    <property type="entry name" value="MMS19 NUCLEOTIDE EXCISION REPAIR PROTEIN HOMOLOG"/>
    <property type="match status" value="1"/>
</dbReference>
<dbReference type="GeneID" id="103051762"/>
<comment type="subcellular location">
    <subcellularLocation>
        <location evidence="2 10">Cytoplasm</location>
        <location evidence="2 10">Cytoskeleton</location>
        <location evidence="2 10">Spindle</location>
    </subcellularLocation>
    <subcellularLocation>
        <location evidence="1 10">Nucleus</location>
    </subcellularLocation>
</comment>
<dbReference type="InterPro" id="IPR024687">
    <property type="entry name" value="MMS19_C"/>
</dbReference>
<reference evidence="14" key="1">
    <citation type="submission" date="2025-08" db="UniProtKB">
        <authorList>
            <consortium name="RefSeq"/>
        </authorList>
    </citation>
    <scope>IDENTIFICATION</scope>
    <source>
        <tissue evidence="14">Liver</tissue>
    </source>
</reference>
<evidence type="ECO:0000259" key="11">
    <source>
        <dbReference type="Pfam" id="PF12460"/>
    </source>
</evidence>
<dbReference type="InterPro" id="IPR039920">
    <property type="entry name" value="MMS19"/>
</dbReference>
<accession>A0A9F2NG50</accession>
<keyword evidence="7 10" id="KW-0234">DNA repair</keyword>
<dbReference type="AlphaFoldDB" id="A0A9F2NG50"/>
<dbReference type="GO" id="GO:0006281">
    <property type="term" value="P:DNA repair"/>
    <property type="evidence" value="ECO:0007669"/>
    <property type="project" value="UniProtKB-UniRule"/>
</dbReference>
<keyword evidence="5" id="KW-0677">Repeat</keyword>
<dbReference type="CTD" id="64210"/>
<dbReference type="Pfam" id="PF14500">
    <property type="entry name" value="MMS19_N"/>
    <property type="match status" value="1"/>
</dbReference>
<comment type="subunit">
    <text evidence="10">Component of the CIA complex.</text>
</comment>